<keyword evidence="1" id="KW-0808">Transferase</keyword>
<dbReference type="Gene3D" id="3.40.50.150">
    <property type="entry name" value="Vaccinia Virus protein VP39"/>
    <property type="match status" value="1"/>
</dbReference>
<reference evidence="1 2" key="1">
    <citation type="submission" date="2018-02" db="EMBL/GenBank/DDBJ databases">
        <title>Whole genome sequencing of endophytic bacterium.</title>
        <authorList>
            <person name="Eedara R."/>
            <person name="Podile A.R."/>
        </authorList>
    </citation>
    <scope>NUCLEOTIDE SEQUENCE [LARGE SCALE GENOMIC DNA]</scope>
    <source>
        <strain evidence="1 2">RP1T</strain>
    </source>
</reference>
<comment type="caution">
    <text evidence="1">The sequence shown here is derived from an EMBL/GenBank/DDBJ whole genome shotgun (WGS) entry which is preliminary data.</text>
</comment>
<dbReference type="Pfam" id="PF13578">
    <property type="entry name" value="Methyltransf_24"/>
    <property type="match status" value="1"/>
</dbReference>
<dbReference type="Proteomes" id="UP000237682">
    <property type="component" value="Unassembled WGS sequence"/>
</dbReference>
<dbReference type="GO" id="GO:0032259">
    <property type="term" value="P:methylation"/>
    <property type="evidence" value="ECO:0007669"/>
    <property type="project" value="UniProtKB-KW"/>
</dbReference>
<proteinExistence type="predicted"/>
<keyword evidence="1" id="KW-0489">Methyltransferase</keyword>
<gene>
    <name evidence="1" type="ORF">C5L14_26375</name>
</gene>
<evidence type="ECO:0000313" key="2">
    <source>
        <dbReference type="Proteomes" id="UP000237682"/>
    </source>
</evidence>
<organism evidence="1 2">
    <name type="scientific">Labrys okinawensis</name>
    <dbReference type="NCBI Taxonomy" id="346911"/>
    <lineage>
        <taxon>Bacteria</taxon>
        <taxon>Pseudomonadati</taxon>
        <taxon>Pseudomonadota</taxon>
        <taxon>Alphaproteobacteria</taxon>
        <taxon>Hyphomicrobiales</taxon>
        <taxon>Xanthobacteraceae</taxon>
        <taxon>Labrys</taxon>
    </lineage>
</organism>
<protein>
    <submittedName>
        <fullName evidence="1">Class I SAM-dependent methyltransferase</fullName>
    </submittedName>
</protein>
<name>A0A2S9Q5T2_9HYPH</name>
<dbReference type="EMBL" id="PUEJ01000012">
    <property type="protein sequence ID" value="PRH84706.1"/>
    <property type="molecule type" value="Genomic_DNA"/>
</dbReference>
<keyword evidence="2" id="KW-1185">Reference proteome</keyword>
<dbReference type="GO" id="GO:0008168">
    <property type="term" value="F:methyltransferase activity"/>
    <property type="evidence" value="ECO:0007669"/>
    <property type="project" value="UniProtKB-KW"/>
</dbReference>
<accession>A0A2S9Q5T2</accession>
<dbReference type="AlphaFoldDB" id="A0A2S9Q5T2"/>
<evidence type="ECO:0000313" key="1">
    <source>
        <dbReference type="EMBL" id="PRH84706.1"/>
    </source>
</evidence>
<dbReference type="SUPFAM" id="SSF53335">
    <property type="entry name" value="S-adenosyl-L-methionine-dependent methyltransferases"/>
    <property type="match status" value="1"/>
</dbReference>
<dbReference type="InterPro" id="IPR029063">
    <property type="entry name" value="SAM-dependent_MTases_sf"/>
</dbReference>
<sequence>MLVDSTSQEKAEERRSHMFPDPRGMLLQVLPKGGIGAEIGVLMGDFSAQLLQATQPRKLYLVDPWMHFDDAAHTTTLYGGTAFTREEVEGRYPRVLERFREQTQAGLVEVVRDFSTRWAKRVEDGTLDYVYVDGDHNKDAVAADIDAFWPKLKLGGIMAFDDYTLGGWWKDGVVAPVHALLGRERCQLELAVGSQVAVRKL</sequence>
<dbReference type="OrthoDB" id="5764702at2"/>
<dbReference type="RefSeq" id="WP_105865030.1">
    <property type="nucleotide sequence ID" value="NZ_PUEJ01000012.1"/>
</dbReference>